<protein>
    <submittedName>
        <fullName evidence="2">Uncharacterized protein</fullName>
    </submittedName>
</protein>
<evidence type="ECO:0000313" key="3">
    <source>
        <dbReference type="Proteomes" id="UP001165383"/>
    </source>
</evidence>
<comment type="caution">
    <text evidence="2">The sequence shown here is derived from an EMBL/GenBank/DDBJ whole genome shotgun (WGS) entry which is preliminary data.</text>
</comment>
<gene>
    <name evidence="2" type="ORF">LZ518_05900</name>
</gene>
<reference evidence="2" key="1">
    <citation type="submission" date="2022-05" db="EMBL/GenBank/DDBJ databases">
        <authorList>
            <person name="Jo J.-H."/>
            <person name="Im W.-T."/>
        </authorList>
    </citation>
    <scope>NUCLEOTIDE SEQUENCE</scope>
    <source>
        <strain evidence="2">RB56-2</strain>
    </source>
</reference>
<proteinExistence type="predicted"/>
<name>A0ABT0S8D0_9SPHN</name>
<dbReference type="EMBL" id="JAMGBB010000001">
    <property type="protein sequence ID" value="MCL6740666.1"/>
    <property type="molecule type" value="Genomic_DNA"/>
</dbReference>
<keyword evidence="3" id="KW-1185">Reference proteome</keyword>
<dbReference type="RefSeq" id="WP_249915087.1">
    <property type="nucleotide sequence ID" value="NZ_JAMGBB010000001.1"/>
</dbReference>
<organism evidence="2 3">
    <name type="scientific">Sphingomonas brevis</name>
    <dbReference type="NCBI Taxonomy" id="2908206"/>
    <lineage>
        <taxon>Bacteria</taxon>
        <taxon>Pseudomonadati</taxon>
        <taxon>Pseudomonadota</taxon>
        <taxon>Alphaproteobacteria</taxon>
        <taxon>Sphingomonadales</taxon>
        <taxon>Sphingomonadaceae</taxon>
        <taxon>Sphingomonas</taxon>
    </lineage>
</organism>
<dbReference type="Proteomes" id="UP001165383">
    <property type="component" value="Unassembled WGS sequence"/>
</dbReference>
<evidence type="ECO:0000256" key="1">
    <source>
        <dbReference type="SAM" id="SignalP"/>
    </source>
</evidence>
<sequence>MRLVAALILVAAPAAAQQTPLTFEAGKALPLANGQWSYVATAAESIATFGTQLQLRCDRSSRTVVISRLNSTPASLTIVADSTSRTLPLNGQVPANDPLLDAIAFSRGRFIVAGGTGPTIAVPSWPEPARSIEDCRN</sequence>
<keyword evidence="1" id="KW-0732">Signal</keyword>
<feature type="signal peptide" evidence="1">
    <location>
        <begin position="1"/>
        <end position="16"/>
    </location>
</feature>
<accession>A0ABT0S8D0</accession>
<feature type="chain" id="PRO_5047529136" evidence="1">
    <location>
        <begin position="17"/>
        <end position="137"/>
    </location>
</feature>
<evidence type="ECO:0000313" key="2">
    <source>
        <dbReference type="EMBL" id="MCL6740666.1"/>
    </source>
</evidence>